<proteinExistence type="predicted"/>
<comment type="caution">
    <text evidence="1">The sequence shown here is derived from an EMBL/GenBank/DDBJ whole genome shotgun (WGS) entry which is preliminary data.</text>
</comment>
<name>A0A392S5U9_9FABA</name>
<dbReference type="Proteomes" id="UP000265520">
    <property type="component" value="Unassembled WGS sequence"/>
</dbReference>
<evidence type="ECO:0000313" key="2">
    <source>
        <dbReference type="Proteomes" id="UP000265520"/>
    </source>
</evidence>
<organism evidence="1 2">
    <name type="scientific">Trifolium medium</name>
    <dbReference type="NCBI Taxonomy" id="97028"/>
    <lineage>
        <taxon>Eukaryota</taxon>
        <taxon>Viridiplantae</taxon>
        <taxon>Streptophyta</taxon>
        <taxon>Embryophyta</taxon>
        <taxon>Tracheophyta</taxon>
        <taxon>Spermatophyta</taxon>
        <taxon>Magnoliopsida</taxon>
        <taxon>eudicotyledons</taxon>
        <taxon>Gunneridae</taxon>
        <taxon>Pentapetalae</taxon>
        <taxon>rosids</taxon>
        <taxon>fabids</taxon>
        <taxon>Fabales</taxon>
        <taxon>Fabaceae</taxon>
        <taxon>Papilionoideae</taxon>
        <taxon>50 kb inversion clade</taxon>
        <taxon>NPAAA clade</taxon>
        <taxon>Hologalegina</taxon>
        <taxon>IRL clade</taxon>
        <taxon>Trifolieae</taxon>
        <taxon>Trifolium</taxon>
    </lineage>
</organism>
<dbReference type="EMBL" id="LXQA010327552">
    <property type="protein sequence ID" value="MCI44208.1"/>
    <property type="molecule type" value="Genomic_DNA"/>
</dbReference>
<keyword evidence="2" id="KW-1185">Reference proteome</keyword>
<dbReference type="AlphaFoldDB" id="A0A392S5U9"/>
<protein>
    <submittedName>
        <fullName evidence="1">Ribonuclease H protein</fullName>
    </submittedName>
</protein>
<sequence length="73" mass="8360">MGSFTMNLGITNALYAEIMGVILATEFGVEKQWNFLWIETDSKLASLAFKSPLIVPWQIKNRWFNCLSKLTTM</sequence>
<reference evidence="1 2" key="1">
    <citation type="journal article" date="2018" name="Front. Plant Sci.">
        <title>Red Clover (Trifolium pratense) and Zigzag Clover (T. medium) - A Picture of Genomic Similarities and Differences.</title>
        <authorList>
            <person name="Dluhosova J."/>
            <person name="Istvanek J."/>
            <person name="Nedelnik J."/>
            <person name="Repkova J."/>
        </authorList>
    </citation>
    <scope>NUCLEOTIDE SEQUENCE [LARGE SCALE GENOMIC DNA]</scope>
    <source>
        <strain evidence="2">cv. 10/8</strain>
        <tissue evidence="1">Leaf</tissue>
    </source>
</reference>
<accession>A0A392S5U9</accession>
<evidence type="ECO:0000313" key="1">
    <source>
        <dbReference type="EMBL" id="MCI44208.1"/>
    </source>
</evidence>